<dbReference type="Pfam" id="PF14559">
    <property type="entry name" value="TPR_19"/>
    <property type="match status" value="5"/>
</dbReference>
<evidence type="ECO:0000256" key="3">
    <source>
        <dbReference type="ARBA" id="ARBA00022729"/>
    </source>
</evidence>
<evidence type="ECO:0000256" key="8">
    <source>
        <dbReference type="SAM" id="SignalP"/>
    </source>
</evidence>
<evidence type="ECO:0000256" key="4">
    <source>
        <dbReference type="ARBA" id="ARBA00022737"/>
    </source>
</evidence>
<dbReference type="RefSeq" id="WP_057645954.1">
    <property type="nucleotide sequence ID" value="NZ_LLXU01000062.1"/>
</dbReference>
<comment type="caution">
    <text evidence="10">The sequence shown here is derived from an EMBL/GenBank/DDBJ whole genome shotgun (WGS) entry which is preliminary data.</text>
</comment>
<evidence type="ECO:0000256" key="7">
    <source>
        <dbReference type="PROSITE-ProRule" id="PRU00339"/>
    </source>
</evidence>
<keyword evidence="4" id="KW-0677">Repeat</keyword>
<dbReference type="GO" id="GO:0030244">
    <property type="term" value="P:cellulose biosynthetic process"/>
    <property type="evidence" value="ECO:0007669"/>
    <property type="project" value="UniProtKB-KW"/>
</dbReference>
<dbReference type="STRING" id="676599.ARC20_07520"/>
<evidence type="ECO:0000256" key="6">
    <source>
        <dbReference type="ARBA" id="ARBA00022916"/>
    </source>
</evidence>
<organism evidence="10 11">
    <name type="scientific">Stenotrophomonas panacihumi</name>
    <dbReference type="NCBI Taxonomy" id="676599"/>
    <lineage>
        <taxon>Bacteria</taxon>
        <taxon>Pseudomonadati</taxon>
        <taxon>Pseudomonadota</taxon>
        <taxon>Gammaproteobacteria</taxon>
        <taxon>Lysobacterales</taxon>
        <taxon>Lysobacteraceae</taxon>
        <taxon>Stenotrophomonas</taxon>
    </lineage>
</organism>
<dbReference type="Proteomes" id="UP000051802">
    <property type="component" value="Unassembled WGS sequence"/>
</dbReference>
<evidence type="ECO:0000256" key="5">
    <source>
        <dbReference type="ARBA" id="ARBA00022803"/>
    </source>
</evidence>
<name>A0A0R0AK65_9GAMM</name>
<dbReference type="OrthoDB" id="174989at2"/>
<sequence length="1517" mass="160874">MLRHNLKPLYLAGMIELCLLATPAHAQSATQQLVNQGNYWHDQGRDDLAADTWRKLLNIDPNQPDALLGLGQIEFAQGKSADARKRLAQLQAAHPNSPQAQRLRLVIGGNAGAAGGGADPHLANARRAAAAGRYVEAVREYEASFNGKAPPSNVALEYYQSLAGTPQGWEKARDGLARLKASEPDNAGVALALAQVLTYREPTRREGIAQLRTLSTRADIGGPARNGWRQALLWLNAGQGDADLYQAWLNANPNDAEVAAKLTQLRERRTAATAQDAEGVALGEGFKALNAGNLATAEQRFTQVLRARPRDSEALGGLGSVRLRQQRFSEAQELLRPAAAANGKWNSAYNSARYWLQLQQADAARQRGDIAQATSLAQAAVKLQPNEPAGYAALGNLQTGSDAQAAEASFRKALSLDADNAAALQGLVALYSRQGRMQEATDLFNRLPTAQRQQAGGEAMLRSNVQRAKARQALEAGDAVTAQTELEGAMVERPGDPWIRLDLARLYLQAGRPDQARSVMDGLLAVHGDTAEAQYANALYAQETSDWGSAYASLERIPAASRTPEMTRLRNIAWVEQQARTARGLQQQGRAGEAQALLSRTEAALGDQIDDPQLLAALAGAWADSGNSSRALTLAQRLVTTGNPGTEQRLQYASVLLRAHQDAELSAVLRQLHDTTMTPEQLRRYQSLRSGYVLRQVDALRELGNLEGAYDALAPILAQQPQDPDALSALARLYASAGDQRQALVIYQQILQRQPNDLDVLVAAANSAAAQQDLDSAEVYLQRALTQAPQSPDVLAAAGRVYRAAGKNRKAEQYFRASLAAQQRDAGQLDNNLPGARGPAAYASAARPLNPFAGMTGPMRGSAAVLSDATPYPATLPPPAAYPAAPAATYAAAPAYAAAVPAPAYVPPAPSGGAYASDGDLPPPVSASSAPMMAALPVPGQAARVPAPAYAAGVAPIGRGGEARAQALPPRRSGNTVLDELREVQADNSSQIAGGAIYRARDGESGLGQLDDIEMPVQAEFAVGDGKLGVSVTPTLIDAGAVPTDYNVASRFGGGPAAAISDALATDPTQIDNLVGTTLYQGLLTTGNNAATRNYIYEAAVANGDFQTLYNEAEGDTAAERRQAALDALYAQPLSQYLLSNNLSALSIGTIATQLLNDPSLRADLDAASQAQLLVLSQSAAATQTPVQFRDALYSMAANGTASRRLSQDDSGVGVAVSYRNGGFSADIGSTPIGFQQQNIVGGVGWRGEIGDNLTYSAQGSRRAVNDSVLSFAGTEDVRTGREWGGVTSNGLAVSATLDNGLLGGYANLAAHRLTGRNVADNDHRQVDLGFYVHALETDNQSLTAGVNLTAMQYDKNLSGFTYGQGGYFSPQDYFDLGFPVHWTGRSASQKVNWRLDASVGVQHFRTDDSPYFPTDPTLQQSAYDAASLAAMLGLTDRYVAPVYLGESKTGVSYNVSGAAEWQVAPQLFLGGRLTFNNARDYNQFNTNLYLRFVLDRLGAALGKAPQVVTSPYASDY</sequence>
<evidence type="ECO:0000313" key="10">
    <source>
        <dbReference type="EMBL" id="KRG45565.1"/>
    </source>
</evidence>
<comment type="pathway">
    <text evidence="2">Glycan metabolism; bacterial cellulose biosynthesis.</text>
</comment>
<dbReference type="SMART" id="SM00028">
    <property type="entry name" value="TPR"/>
    <property type="match status" value="8"/>
</dbReference>
<comment type="function">
    <text evidence="1">Required for maximal bacterial cellulose synthesis.</text>
</comment>
<dbReference type="PANTHER" id="PTHR12558">
    <property type="entry name" value="CELL DIVISION CYCLE 16,23,27"/>
    <property type="match status" value="1"/>
</dbReference>
<feature type="domain" description="Cellulose synthase operon C C-terminal" evidence="9">
    <location>
        <begin position="1195"/>
        <end position="1495"/>
    </location>
</feature>
<evidence type="ECO:0000313" key="11">
    <source>
        <dbReference type="Proteomes" id="UP000051802"/>
    </source>
</evidence>
<dbReference type="InterPro" id="IPR003921">
    <property type="entry name" value="Cell_synth_C"/>
</dbReference>
<feature type="chain" id="PRO_5006390895" evidence="8">
    <location>
        <begin position="27"/>
        <end position="1517"/>
    </location>
</feature>
<keyword evidence="11" id="KW-1185">Reference proteome</keyword>
<dbReference type="InterPro" id="IPR008410">
    <property type="entry name" value="BCSC_C"/>
</dbReference>
<dbReference type="SUPFAM" id="SSF48452">
    <property type="entry name" value="TPR-like"/>
    <property type="match status" value="3"/>
</dbReference>
<accession>A0A0R0AK65</accession>
<dbReference type="InterPro" id="IPR019734">
    <property type="entry name" value="TPR_rpt"/>
</dbReference>
<protein>
    <submittedName>
        <fullName evidence="10">Cellulose synthase</fullName>
    </submittedName>
</protein>
<dbReference type="GO" id="GO:0019867">
    <property type="term" value="C:outer membrane"/>
    <property type="evidence" value="ECO:0007669"/>
    <property type="project" value="InterPro"/>
</dbReference>
<dbReference type="Pfam" id="PF05420">
    <property type="entry name" value="BCSC_C"/>
    <property type="match status" value="1"/>
</dbReference>
<evidence type="ECO:0000259" key="9">
    <source>
        <dbReference type="Pfam" id="PF05420"/>
    </source>
</evidence>
<keyword evidence="6" id="KW-0135">Cellulose biosynthesis</keyword>
<reference evidence="10 11" key="1">
    <citation type="submission" date="2015-10" db="EMBL/GenBank/DDBJ databases">
        <title>Genome sequencing and analysis of members of genus Stenotrophomonas.</title>
        <authorList>
            <person name="Patil P.P."/>
            <person name="Midha S."/>
            <person name="Patil P.B."/>
        </authorList>
    </citation>
    <scope>NUCLEOTIDE SEQUENCE [LARGE SCALE GENOMIC DNA]</scope>
    <source>
        <strain evidence="10 11">JCM 16536</strain>
    </source>
</reference>
<dbReference type="PRINTS" id="PR01441">
    <property type="entry name" value="CELLSNTHASEC"/>
</dbReference>
<dbReference type="Gene3D" id="1.25.40.10">
    <property type="entry name" value="Tetratricopeptide repeat domain"/>
    <property type="match status" value="5"/>
</dbReference>
<dbReference type="EMBL" id="LLXU01000062">
    <property type="protein sequence ID" value="KRG45565.1"/>
    <property type="molecule type" value="Genomic_DNA"/>
</dbReference>
<keyword evidence="3 8" id="KW-0732">Signal</keyword>
<gene>
    <name evidence="10" type="ORF">ARC20_07520</name>
</gene>
<dbReference type="UniPathway" id="UPA00694"/>
<dbReference type="InterPro" id="IPR011990">
    <property type="entry name" value="TPR-like_helical_dom_sf"/>
</dbReference>
<keyword evidence="5 7" id="KW-0802">TPR repeat</keyword>
<feature type="repeat" description="TPR" evidence="7">
    <location>
        <begin position="30"/>
        <end position="63"/>
    </location>
</feature>
<dbReference type="GO" id="GO:0006011">
    <property type="term" value="P:UDP-alpha-D-glucose metabolic process"/>
    <property type="evidence" value="ECO:0007669"/>
    <property type="project" value="InterPro"/>
</dbReference>
<feature type="signal peptide" evidence="8">
    <location>
        <begin position="1"/>
        <end position="26"/>
    </location>
</feature>
<evidence type="ECO:0000256" key="2">
    <source>
        <dbReference type="ARBA" id="ARBA00005186"/>
    </source>
</evidence>
<proteinExistence type="predicted"/>
<dbReference type="PROSITE" id="PS50005">
    <property type="entry name" value="TPR"/>
    <property type="match status" value="2"/>
</dbReference>
<evidence type="ECO:0000256" key="1">
    <source>
        <dbReference type="ARBA" id="ARBA00003476"/>
    </source>
</evidence>
<feature type="repeat" description="TPR" evidence="7">
    <location>
        <begin position="724"/>
        <end position="757"/>
    </location>
</feature>
<dbReference type="PANTHER" id="PTHR12558:SF13">
    <property type="entry name" value="CELL DIVISION CYCLE PROTEIN 27 HOMOLOG"/>
    <property type="match status" value="1"/>
</dbReference>